<sequence>MRGCAASGALDDTLYTKPLPWIGLYVAAASFLCAAAMAFDAYSGFRRRMLWFPARLFSLNATTITLLGVANKFPVDLNTSMPRSIDQLTKLSGTTLICTVMANFVPSLGMDLNVASDVVAVGILVVTVIVNVCIQMGTGVIYAFLPEHITIMILMMAQLVVLISSAVSVKTTRQILEGQYVGHCKRAYDRTAKDSFSRSNLASYIETAWWMAQNYRPKYGVSEMGSASAFFCLVAAIVLAEAVLRALFMKSSISAFCSGTSDYRWSTTLVLIVQAAAVVIGTVAPVCRWLYRIQFEKVPGALEVEEYWVMRLKGWKTPPSAFQLMMGWGWKIVDRLKNSVLDGLIRLQSRVVLSCKLIHLTPQCLNKGGWLFKPASSPNQNETLEYYVLHVEWERDWGKVIEKSELKDMKKWKRRSIKDRSLVELINEHSTQGFKDVLAFYGARDEPLNCWALPLVTLVSIAVSLPGICPNSVGSLLRGVKLGRKYVDLLDRNLSNKDPSDLSNADPSTVRKETKVAETVWHDLNNHKWFNLDWHGSRLRKKSGKQRIEAIMSDLASSSYRKPAASGSTNGSSSSKRGSSSTASSKPSKSRQKVRASRYMYRACTTILKDYKDQTEVVLFEGLRRAISDMLGACLTNLHPAIRDQCFNTSYYSSEEREMSARNAVSIFGEVEGILDSIVTAPKKGACMENWRI</sequence>
<feature type="region of interest" description="Disordered" evidence="1">
    <location>
        <begin position="560"/>
        <end position="596"/>
    </location>
</feature>
<feature type="transmembrane region" description="Helical" evidence="2">
    <location>
        <begin position="22"/>
        <end position="42"/>
    </location>
</feature>
<feature type="transmembrane region" description="Helical" evidence="2">
    <location>
        <begin position="268"/>
        <end position="291"/>
    </location>
</feature>
<feature type="compositionally biased region" description="Low complexity" evidence="1">
    <location>
        <begin position="563"/>
        <end position="587"/>
    </location>
</feature>
<keyword evidence="2" id="KW-0472">Membrane</keyword>
<reference evidence="3" key="1">
    <citation type="submission" date="2015-07" db="EMBL/GenBank/DDBJ databases">
        <title>Transcriptome Assembly of Anthurium amnicola.</title>
        <authorList>
            <person name="Suzuki J."/>
        </authorList>
    </citation>
    <scope>NUCLEOTIDE SEQUENCE</scope>
</reference>
<keyword evidence="2" id="KW-0812">Transmembrane</keyword>
<accession>A0A1D1Z8Y7</accession>
<keyword evidence="2" id="KW-1133">Transmembrane helix</keyword>
<protein>
    <submittedName>
        <fullName evidence="3">DNA translocase FtsK</fullName>
    </submittedName>
</protein>
<gene>
    <name evidence="3" type="primary">ftsK_4</name>
    <name evidence="3" type="ORF">g.125867</name>
</gene>
<feature type="transmembrane region" description="Helical" evidence="2">
    <location>
        <begin position="49"/>
        <end position="68"/>
    </location>
</feature>
<feature type="transmembrane region" description="Helical" evidence="2">
    <location>
        <begin position="118"/>
        <end position="145"/>
    </location>
</feature>
<dbReference type="EMBL" id="GDJX01004572">
    <property type="protein sequence ID" value="JAT63364.1"/>
    <property type="molecule type" value="Transcribed_RNA"/>
</dbReference>
<name>A0A1D1Z8Y7_9ARAE</name>
<dbReference type="AlphaFoldDB" id="A0A1D1Z8Y7"/>
<feature type="transmembrane region" description="Helical" evidence="2">
    <location>
        <begin position="226"/>
        <end position="248"/>
    </location>
</feature>
<feature type="transmembrane region" description="Helical" evidence="2">
    <location>
        <begin position="151"/>
        <end position="169"/>
    </location>
</feature>
<dbReference type="PANTHER" id="PTHR35307">
    <property type="entry name" value="PROTEIN, PUTATIVE-RELATED"/>
    <property type="match status" value="1"/>
</dbReference>
<evidence type="ECO:0000256" key="1">
    <source>
        <dbReference type="SAM" id="MobiDB-lite"/>
    </source>
</evidence>
<dbReference type="PANTHER" id="PTHR35307:SF3">
    <property type="entry name" value="DUF4220 DOMAIN-CONTAINING PROTEIN"/>
    <property type="match status" value="1"/>
</dbReference>
<proteinExistence type="predicted"/>
<evidence type="ECO:0000256" key="2">
    <source>
        <dbReference type="SAM" id="Phobius"/>
    </source>
</evidence>
<organism evidence="3">
    <name type="scientific">Anthurium amnicola</name>
    <dbReference type="NCBI Taxonomy" id="1678845"/>
    <lineage>
        <taxon>Eukaryota</taxon>
        <taxon>Viridiplantae</taxon>
        <taxon>Streptophyta</taxon>
        <taxon>Embryophyta</taxon>
        <taxon>Tracheophyta</taxon>
        <taxon>Spermatophyta</taxon>
        <taxon>Magnoliopsida</taxon>
        <taxon>Liliopsida</taxon>
        <taxon>Araceae</taxon>
        <taxon>Pothoideae</taxon>
        <taxon>Potheae</taxon>
        <taxon>Anthurium</taxon>
    </lineage>
</organism>
<evidence type="ECO:0000313" key="3">
    <source>
        <dbReference type="EMBL" id="JAT63364.1"/>
    </source>
</evidence>